<evidence type="ECO:0000256" key="4">
    <source>
        <dbReference type="ARBA" id="ARBA00022827"/>
    </source>
</evidence>
<evidence type="ECO:0000256" key="3">
    <source>
        <dbReference type="ARBA" id="ARBA00022630"/>
    </source>
</evidence>
<dbReference type="InterPro" id="IPR016166">
    <property type="entry name" value="FAD-bd_PCMH"/>
</dbReference>
<dbReference type="InterPro" id="IPR016169">
    <property type="entry name" value="FAD-bd_PCMH_sub2"/>
</dbReference>
<dbReference type="GO" id="GO:0071949">
    <property type="term" value="F:FAD binding"/>
    <property type="evidence" value="ECO:0007669"/>
    <property type="project" value="InterPro"/>
</dbReference>
<name>A0A285UI10_9HYPH</name>
<dbReference type="FunFam" id="3.30.465.10:FF:000016">
    <property type="entry name" value="probable D-lactate dehydrogenase, mitochondrial"/>
    <property type="match status" value="1"/>
</dbReference>
<proteinExistence type="inferred from homology"/>
<evidence type="ECO:0000259" key="8">
    <source>
        <dbReference type="PROSITE" id="PS51387"/>
    </source>
</evidence>
<dbReference type="InterPro" id="IPR036318">
    <property type="entry name" value="FAD-bd_PCMH-like_sf"/>
</dbReference>
<sequence>MVCRLRARGGYGGAHGKLALDRRAAVSDKSADAEGETIVALSDIRVGARNEEAIATAISAFRQIFAERFQTGEAIRAQHAHTMTYIPAQLPDGVLFAENADDVKAAVRLCAEHGVPIIPFGTGSSLEGQINAPFGGISIDFSRMNRVIQVNAEDLDCTVEPGITREELNAYLRDTGLFFPIDPGANASIGGMTSTRASGTNAVRYGTMKDNVLAVTVVTAKGEEIRTARRARKSSAGYDLTRLYVGSEGTLGVLTSITLRLQGIPDVIAGGICGFPTLKDACNAVIATIQLGIPVARIELLNTLQIKACNAYSGLTLTEQPTLFVEFHGSQESVALQSRQFGEVASECEGGDFQWTADAEERARLWKARHDVYWAAKGLRPGAAVLATDVCVPISRLADCVAATEADIEEHGLLAPIVGHAGDGNFHVSVVFDDKDSAEIEKVEAFVARLNARALSMDGTCTGEHGIGQGKQSFLPRELGEAVDVMRQVKRALDPDNILNPGKIFRPE</sequence>
<keyword evidence="10" id="KW-1185">Reference proteome</keyword>
<reference evidence="9 10" key="1">
    <citation type="submission" date="2017-08" db="EMBL/GenBank/DDBJ databases">
        <authorList>
            <person name="de Groot N.N."/>
        </authorList>
    </citation>
    <scope>NUCLEOTIDE SEQUENCE [LARGE SCALE GENOMIC DNA]</scope>
    <source>
        <strain evidence="9 10">JC85</strain>
    </source>
</reference>
<gene>
    <name evidence="9" type="ORF">SAMN05892877_10767</name>
</gene>
<feature type="domain" description="FAD-binding PCMH-type" evidence="8">
    <location>
        <begin position="87"/>
        <end position="264"/>
    </location>
</feature>
<protein>
    <recommendedName>
        <fullName evidence="7">D-lactate dehydrogenase (cytochrome)</fullName>
        <ecNumber evidence="7">1.1.2.4</ecNumber>
    </recommendedName>
</protein>
<dbReference type="EMBL" id="OBQD01000007">
    <property type="protein sequence ID" value="SOC40226.1"/>
    <property type="molecule type" value="Genomic_DNA"/>
</dbReference>
<dbReference type="GO" id="GO:1903457">
    <property type="term" value="P:lactate catabolic process"/>
    <property type="evidence" value="ECO:0007669"/>
    <property type="project" value="TreeGrafter"/>
</dbReference>
<dbReference type="Gene3D" id="3.30.465.10">
    <property type="match status" value="1"/>
</dbReference>
<dbReference type="PANTHER" id="PTHR11748:SF111">
    <property type="entry name" value="D-LACTATE DEHYDROGENASE, MITOCHONDRIAL-RELATED"/>
    <property type="match status" value="1"/>
</dbReference>
<dbReference type="PROSITE" id="PS51387">
    <property type="entry name" value="FAD_PCMH"/>
    <property type="match status" value="1"/>
</dbReference>
<evidence type="ECO:0000313" key="10">
    <source>
        <dbReference type="Proteomes" id="UP000219167"/>
    </source>
</evidence>
<dbReference type="Pfam" id="PF01565">
    <property type="entry name" value="FAD_binding_4"/>
    <property type="match status" value="1"/>
</dbReference>
<dbReference type="Pfam" id="PF02913">
    <property type="entry name" value="FAD-oxidase_C"/>
    <property type="match status" value="1"/>
</dbReference>
<dbReference type="GO" id="GO:0004458">
    <property type="term" value="F:D-lactate dehydrogenase (cytochrome) activity"/>
    <property type="evidence" value="ECO:0007669"/>
    <property type="project" value="UniProtKB-EC"/>
</dbReference>
<keyword evidence="5" id="KW-0809">Transit peptide</keyword>
<keyword evidence="3" id="KW-0285">Flavoprotein</keyword>
<evidence type="ECO:0000313" key="9">
    <source>
        <dbReference type="EMBL" id="SOC40226.1"/>
    </source>
</evidence>
<dbReference type="Proteomes" id="UP000219167">
    <property type="component" value="Unassembled WGS sequence"/>
</dbReference>
<dbReference type="InterPro" id="IPR016171">
    <property type="entry name" value="Vanillyl_alc_oxidase_C-sub2"/>
</dbReference>
<dbReference type="Gene3D" id="3.30.70.2740">
    <property type="match status" value="1"/>
</dbReference>
<dbReference type="SUPFAM" id="SSF55103">
    <property type="entry name" value="FAD-linked oxidases, C-terminal domain"/>
    <property type="match status" value="1"/>
</dbReference>
<keyword evidence="6" id="KW-0560">Oxidoreductase</keyword>
<dbReference type="Gene3D" id="1.10.45.10">
    <property type="entry name" value="Vanillyl-alcohol Oxidase, Chain A, domain 4"/>
    <property type="match status" value="1"/>
</dbReference>
<evidence type="ECO:0000256" key="5">
    <source>
        <dbReference type="ARBA" id="ARBA00022946"/>
    </source>
</evidence>
<evidence type="ECO:0000256" key="7">
    <source>
        <dbReference type="ARBA" id="ARBA00038897"/>
    </source>
</evidence>
<evidence type="ECO:0000256" key="1">
    <source>
        <dbReference type="ARBA" id="ARBA00001974"/>
    </source>
</evidence>
<evidence type="ECO:0000256" key="2">
    <source>
        <dbReference type="ARBA" id="ARBA00008000"/>
    </source>
</evidence>
<dbReference type="InterPro" id="IPR006094">
    <property type="entry name" value="Oxid_FAD_bind_N"/>
</dbReference>
<organism evidence="9 10">
    <name type="scientific">Rhizobium subbaraonis</name>
    <dbReference type="NCBI Taxonomy" id="908946"/>
    <lineage>
        <taxon>Bacteria</taxon>
        <taxon>Pseudomonadati</taxon>
        <taxon>Pseudomonadota</taxon>
        <taxon>Alphaproteobacteria</taxon>
        <taxon>Hyphomicrobiales</taxon>
        <taxon>Rhizobiaceae</taxon>
        <taxon>Rhizobium/Agrobacterium group</taxon>
        <taxon>Rhizobium</taxon>
    </lineage>
</organism>
<comment type="similarity">
    <text evidence="2">Belongs to the FAD-binding oxidoreductase/transferase type 4 family.</text>
</comment>
<dbReference type="FunFam" id="1.10.45.10:FF:000001">
    <property type="entry name" value="D-lactate dehydrogenase mitochondrial"/>
    <property type="match status" value="1"/>
</dbReference>
<dbReference type="AlphaFoldDB" id="A0A285UI10"/>
<comment type="cofactor">
    <cofactor evidence="1">
        <name>FAD</name>
        <dbReference type="ChEBI" id="CHEBI:57692"/>
    </cofactor>
</comment>
<evidence type="ECO:0000256" key="6">
    <source>
        <dbReference type="ARBA" id="ARBA00023002"/>
    </source>
</evidence>
<dbReference type="InterPro" id="IPR016164">
    <property type="entry name" value="FAD-linked_Oxase-like_C"/>
</dbReference>
<dbReference type="PANTHER" id="PTHR11748">
    <property type="entry name" value="D-LACTATE DEHYDROGENASE"/>
    <property type="match status" value="1"/>
</dbReference>
<dbReference type="SUPFAM" id="SSF56176">
    <property type="entry name" value="FAD-binding/transporter-associated domain-like"/>
    <property type="match status" value="1"/>
</dbReference>
<keyword evidence="4" id="KW-0274">FAD</keyword>
<dbReference type="InterPro" id="IPR004113">
    <property type="entry name" value="FAD-bd_oxidored_4_C"/>
</dbReference>
<dbReference type="GO" id="GO:0008720">
    <property type="term" value="F:D-lactate dehydrogenase (NAD+) activity"/>
    <property type="evidence" value="ECO:0007669"/>
    <property type="project" value="TreeGrafter"/>
</dbReference>
<dbReference type="EC" id="1.1.2.4" evidence="7"/>
<dbReference type="FunFam" id="3.30.70.2740:FF:000001">
    <property type="entry name" value="D-lactate dehydrogenase mitochondrial"/>
    <property type="match status" value="1"/>
</dbReference>
<accession>A0A285UI10</accession>